<evidence type="ECO:0000313" key="9">
    <source>
        <dbReference type="EMBL" id="CAD7404171.1"/>
    </source>
</evidence>
<dbReference type="PANTHER" id="PTHR21143">
    <property type="entry name" value="INVERTEBRATE GUSTATORY RECEPTOR"/>
    <property type="match status" value="1"/>
</dbReference>
<dbReference type="PANTHER" id="PTHR21143:SF133">
    <property type="entry name" value="GUSTATORY AND PHEROMONE RECEPTOR 32A-RELATED"/>
    <property type="match status" value="1"/>
</dbReference>
<dbReference type="InterPro" id="IPR013604">
    <property type="entry name" value="7TM_chemorcpt"/>
</dbReference>
<evidence type="ECO:0000256" key="3">
    <source>
        <dbReference type="ARBA" id="ARBA00022692"/>
    </source>
</evidence>
<name>A0A7R9H1B0_TIMCR</name>
<protein>
    <recommendedName>
        <fullName evidence="8">Gustatory receptor</fullName>
    </recommendedName>
</protein>
<dbReference type="GO" id="GO:0050909">
    <property type="term" value="P:sensory perception of taste"/>
    <property type="evidence" value="ECO:0007669"/>
    <property type="project" value="InterPro"/>
</dbReference>
<gene>
    <name evidence="9" type="ORF">TCEB3V08_LOCUS7375</name>
</gene>
<dbReference type="AlphaFoldDB" id="A0A7R9H1B0"/>
<evidence type="ECO:0000256" key="4">
    <source>
        <dbReference type="ARBA" id="ARBA00022989"/>
    </source>
</evidence>
<feature type="transmembrane region" description="Helical" evidence="8">
    <location>
        <begin position="46"/>
        <end position="66"/>
    </location>
</feature>
<comment type="subcellular location">
    <subcellularLocation>
        <location evidence="1 8">Cell membrane</location>
        <topology evidence="1 8">Multi-pass membrane protein</topology>
    </subcellularLocation>
</comment>
<organism evidence="9">
    <name type="scientific">Timema cristinae</name>
    <name type="common">Walking stick</name>
    <dbReference type="NCBI Taxonomy" id="61476"/>
    <lineage>
        <taxon>Eukaryota</taxon>
        <taxon>Metazoa</taxon>
        <taxon>Ecdysozoa</taxon>
        <taxon>Arthropoda</taxon>
        <taxon>Hexapoda</taxon>
        <taxon>Insecta</taxon>
        <taxon>Pterygota</taxon>
        <taxon>Neoptera</taxon>
        <taxon>Polyneoptera</taxon>
        <taxon>Phasmatodea</taxon>
        <taxon>Timematodea</taxon>
        <taxon>Timematoidea</taxon>
        <taxon>Timematidae</taxon>
        <taxon>Timema</taxon>
    </lineage>
</organism>
<feature type="transmembrane region" description="Helical" evidence="8">
    <location>
        <begin position="134"/>
        <end position="157"/>
    </location>
</feature>
<evidence type="ECO:0000256" key="1">
    <source>
        <dbReference type="ARBA" id="ARBA00004651"/>
    </source>
</evidence>
<evidence type="ECO:0000256" key="7">
    <source>
        <dbReference type="ARBA" id="ARBA00023224"/>
    </source>
</evidence>
<comment type="function">
    <text evidence="8">Gustatory receptor which mediates acceptance or avoidance behavior, depending on its substrates.</text>
</comment>
<evidence type="ECO:0000256" key="8">
    <source>
        <dbReference type="RuleBase" id="RU363108"/>
    </source>
</evidence>
<dbReference type="GO" id="GO:0030424">
    <property type="term" value="C:axon"/>
    <property type="evidence" value="ECO:0007669"/>
    <property type="project" value="TreeGrafter"/>
</dbReference>
<reference evidence="9" key="1">
    <citation type="submission" date="2020-11" db="EMBL/GenBank/DDBJ databases">
        <authorList>
            <person name="Tran Van P."/>
        </authorList>
    </citation>
    <scope>NUCLEOTIDE SEQUENCE</scope>
</reference>
<dbReference type="Pfam" id="PF08395">
    <property type="entry name" value="7tm_7"/>
    <property type="match status" value="1"/>
</dbReference>
<feature type="transmembrane region" description="Helical" evidence="8">
    <location>
        <begin position="280"/>
        <end position="301"/>
    </location>
</feature>
<keyword evidence="4 8" id="KW-1133">Transmembrane helix</keyword>
<evidence type="ECO:0000256" key="6">
    <source>
        <dbReference type="ARBA" id="ARBA00023170"/>
    </source>
</evidence>
<evidence type="ECO:0000256" key="5">
    <source>
        <dbReference type="ARBA" id="ARBA00023136"/>
    </source>
</evidence>
<feature type="transmembrane region" description="Helical" evidence="8">
    <location>
        <begin position="321"/>
        <end position="341"/>
    </location>
</feature>
<dbReference type="GO" id="GO:0007635">
    <property type="term" value="P:chemosensory behavior"/>
    <property type="evidence" value="ECO:0007669"/>
    <property type="project" value="TreeGrafter"/>
</dbReference>
<keyword evidence="3 8" id="KW-0812">Transmembrane</keyword>
<keyword evidence="5 8" id="KW-0472">Membrane</keyword>
<feature type="transmembrane region" description="Helical" evidence="8">
    <location>
        <begin position="86"/>
        <end position="105"/>
    </location>
</feature>
<keyword evidence="2 8" id="KW-1003">Cell membrane</keyword>
<dbReference type="EMBL" id="OC319073">
    <property type="protein sequence ID" value="CAD7404171.1"/>
    <property type="molecule type" value="Genomic_DNA"/>
</dbReference>
<comment type="similarity">
    <text evidence="8">Belongs to the insect chemoreceptor superfamily. Gustatory receptor (GR) family.</text>
</comment>
<dbReference type="GO" id="GO:0043025">
    <property type="term" value="C:neuronal cell body"/>
    <property type="evidence" value="ECO:0007669"/>
    <property type="project" value="TreeGrafter"/>
</dbReference>
<keyword evidence="7 8" id="KW-0807">Transducer</keyword>
<accession>A0A7R9H1B0</accession>
<keyword evidence="6 8" id="KW-0675">Receptor</keyword>
<feature type="transmembrane region" description="Helical" evidence="8">
    <location>
        <begin position="177"/>
        <end position="197"/>
    </location>
</feature>
<dbReference type="GO" id="GO:0005886">
    <property type="term" value="C:plasma membrane"/>
    <property type="evidence" value="ECO:0007669"/>
    <property type="project" value="UniProtKB-SubCell"/>
</dbReference>
<evidence type="ECO:0000256" key="2">
    <source>
        <dbReference type="ARBA" id="ARBA00022475"/>
    </source>
</evidence>
<dbReference type="GO" id="GO:0008049">
    <property type="term" value="P:male courtship behavior"/>
    <property type="evidence" value="ECO:0007669"/>
    <property type="project" value="TreeGrafter"/>
</dbReference>
<proteinExistence type="inferred from homology"/>
<comment type="caution">
    <text evidence="8">Lacks conserved residue(s) required for the propagation of feature annotation.</text>
</comment>
<sequence length="601" mass="69089">MSDKLVIESTIYSDMKPIFYVSKYLGLAPFRLVGGKDEPYSIECSLFFFVYGVLFLVVLNVGELFFTQGWFEDEDAKSLFKITANYVTLALYFGGMLVHFFTLVNSRKICLIVAKVSKMETFVVKDLKYSKRRIFWFSMMEIFFGIICPFIMTTAISYDPPLFDDLPSSNLTLTDCYFFNVISIAQLQFINFVLKLLESYTSLNYTLKLLKKCPINVTSSHESLRNFEICQFDEIDGTRETSVVYRKHLHVNAAEIIRQLRKLHTVLCDNSELINSAYSFQILICATQHFIGITFIIYSIFVHALNYETSLIESVAWNLITSYWLLWDSLVIIAVAASCTLTTNQANMTGVIVHKLLNEVEDERIKAELELFSLQLLHRKVQFNACARNTRLGGPTDKVVIPTFSDLPVTGRSGLELQASIPREIVVYMYFYLQTNRPHDVVLSTPGYEPMDPGIGSRLVPWKGNYPNGHQGLMLYKKDVRASLAEELLRFQTLQPKLMGLNLERLDDGDGTGFTIKAHKAQWHNNCWLKFNQKAFEEQSHRESTTSQPCQPRTSTMYKVRLEQLPAYRERYSHNQTKEQIAFCDSSPKGTYAEKKHIPDF</sequence>
<dbReference type="GO" id="GO:0030425">
    <property type="term" value="C:dendrite"/>
    <property type="evidence" value="ECO:0007669"/>
    <property type="project" value="TreeGrafter"/>
</dbReference>
<dbReference type="GO" id="GO:0007165">
    <property type="term" value="P:signal transduction"/>
    <property type="evidence" value="ECO:0007669"/>
    <property type="project" value="UniProtKB-KW"/>
</dbReference>